<dbReference type="InterPro" id="IPR016105">
    <property type="entry name" value="Pyr-dep_his/arg-deCO2ase_sand"/>
</dbReference>
<accession>A0A424YFW1</accession>
<dbReference type="NCBIfam" id="TIGR00286">
    <property type="entry name" value="pyruvoyl-dependent arginine decarboxylase"/>
    <property type="match status" value="1"/>
</dbReference>
<proteinExistence type="inferred from homology"/>
<evidence type="ECO:0000256" key="8">
    <source>
        <dbReference type="ARBA" id="ARBA00049309"/>
    </source>
</evidence>
<dbReference type="InterPro" id="IPR002724">
    <property type="entry name" value="Pyruvoyl-dep_arg_deCO2ase"/>
</dbReference>
<protein>
    <recommendedName>
        <fullName evidence="4">Pyruvoyl-dependent arginine decarboxylase AaxB</fullName>
        <ecNumber evidence="3">4.1.1.19</ecNumber>
    </recommendedName>
</protein>
<name>A0A424YFW1_9FIRM</name>
<comment type="catalytic activity">
    <reaction evidence="8">
        <text>L-arginine + H(+) = agmatine + CO2</text>
        <dbReference type="Rhea" id="RHEA:17641"/>
        <dbReference type="ChEBI" id="CHEBI:15378"/>
        <dbReference type="ChEBI" id="CHEBI:16526"/>
        <dbReference type="ChEBI" id="CHEBI:32682"/>
        <dbReference type="ChEBI" id="CHEBI:58145"/>
        <dbReference type="EC" id="4.1.1.19"/>
    </reaction>
</comment>
<dbReference type="GO" id="GO:0006527">
    <property type="term" value="P:L-arginine catabolic process"/>
    <property type="evidence" value="ECO:0007669"/>
    <property type="project" value="InterPro"/>
</dbReference>
<dbReference type="Gene3D" id="3.30.60.30">
    <property type="match status" value="1"/>
</dbReference>
<evidence type="ECO:0000256" key="4">
    <source>
        <dbReference type="ARBA" id="ARBA00014727"/>
    </source>
</evidence>
<sequence length="152" mass="16133">MIPVPKKFKIVVGAAEGSYKLTAFDHALMKAGISNVNLIRISSILPPQAEQDQDLQLAPGSLTPTAYGTLASDKPGTTISAAVGIGFSPDTFGVIMEYSGECSRQEAEEQVEGMIKEAFELRGLPLQDIQVKSVEHLVEKTGAVIAAVVLAY</sequence>
<evidence type="ECO:0000256" key="5">
    <source>
        <dbReference type="ARBA" id="ARBA00022793"/>
    </source>
</evidence>
<dbReference type="PIRSF" id="PIRSF005216">
    <property type="entry name" value="Pyruvoyl-dep_arg_deCO2ase"/>
    <property type="match status" value="1"/>
</dbReference>
<keyword evidence="6 9" id="KW-0456">Lyase</keyword>
<dbReference type="PANTHER" id="PTHR40438:SF1">
    <property type="entry name" value="PYRUVOYL-DEPENDENT ARGININE DECARBOXYLASE"/>
    <property type="match status" value="1"/>
</dbReference>
<evidence type="ECO:0000256" key="7">
    <source>
        <dbReference type="ARBA" id="ARBA00023317"/>
    </source>
</evidence>
<evidence type="ECO:0000256" key="1">
    <source>
        <dbReference type="ARBA" id="ARBA00001928"/>
    </source>
</evidence>
<dbReference type="AlphaFoldDB" id="A0A424YFW1"/>
<dbReference type="Gene3D" id="3.50.20.10">
    <property type="entry name" value="Pyruvoyl-Dependent Histidine Decarboxylase, subunit B"/>
    <property type="match status" value="1"/>
</dbReference>
<dbReference type="HAMAP" id="MF_01404">
    <property type="entry name" value="PvlArgDC"/>
    <property type="match status" value="1"/>
</dbReference>
<evidence type="ECO:0000256" key="3">
    <source>
        <dbReference type="ARBA" id="ARBA00012426"/>
    </source>
</evidence>
<dbReference type="SFLD" id="SFLDF00471">
    <property type="entry name" value="Pyruvoyl-dependent_arginine_de"/>
    <property type="match status" value="1"/>
</dbReference>
<evidence type="ECO:0000313" key="9">
    <source>
        <dbReference type="EMBL" id="RQD76724.1"/>
    </source>
</evidence>
<evidence type="ECO:0000256" key="2">
    <source>
        <dbReference type="ARBA" id="ARBA00008611"/>
    </source>
</evidence>
<evidence type="ECO:0000256" key="6">
    <source>
        <dbReference type="ARBA" id="ARBA00023239"/>
    </source>
</evidence>
<dbReference type="Pfam" id="PF01862">
    <property type="entry name" value="PvlArgDC"/>
    <property type="match status" value="1"/>
</dbReference>
<comment type="similarity">
    <text evidence="2">Belongs to the pyruvoyl-dependent arginine decarboxylase family.</text>
</comment>
<gene>
    <name evidence="9" type="ORF">D5R97_03830</name>
</gene>
<keyword evidence="5" id="KW-0210">Decarboxylase</keyword>
<dbReference type="PANTHER" id="PTHR40438">
    <property type="entry name" value="PYRUVOYL-DEPENDENT ARGININE DECARBOXYLASE"/>
    <property type="match status" value="1"/>
</dbReference>
<dbReference type="GO" id="GO:0008792">
    <property type="term" value="F:arginine decarboxylase activity"/>
    <property type="evidence" value="ECO:0007669"/>
    <property type="project" value="UniProtKB-EC"/>
</dbReference>
<reference evidence="9 10" key="1">
    <citation type="submission" date="2018-08" db="EMBL/GenBank/DDBJ databases">
        <title>The metabolism and importance of syntrophic acetate oxidation coupled to methane or sulfide production in haloalkaline environments.</title>
        <authorList>
            <person name="Timmers P.H.A."/>
            <person name="Vavourakis C.D."/>
            <person name="Sorokin D.Y."/>
            <person name="Sinninghe Damste J.S."/>
            <person name="Muyzer G."/>
            <person name="Stams A.J.M."/>
            <person name="Plugge C.M."/>
        </authorList>
    </citation>
    <scope>NUCLEOTIDE SEQUENCE [LARGE SCALE GENOMIC DNA]</scope>
    <source>
        <strain evidence="9">MSAO_Bac1</strain>
    </source>
</reference>
<comment type="cofactor">
    <cofactor evidence="1">
        <name>pyruvate</name>
        <dbReference type="ChEBI" id="CHEBI:15361"/>
    </cofactor>
</comment>
<evidence type="ECO:0000313" key="10">
    <source>
        <dbReference type="Proteomes" id="UP000285138"/>
    </source>
</evidence>
<dbReference type="SUPFAM" id="SSF56271">
    <property type="entry name" value="Pyruvoyl-dependent histidine and arginine decarboxylases"/>
    <property type="match status" value="1"/>
</dbReference>
<dbReference type="Proteomes" id="UP000285138">
    <property type="component" value="Unassembled WGS sequence"/>
</dbReference>
<dbReference type="InterPro" id="IPR016104">
    <property type="entry name" value="Pyr-dep_his/arg-deCO2ase"/>
</dbReference>
<dbReference type="SFLD" id="SFLDG01170">
    <property type="entry name" value="Pyruvoyl-dependent_arginine_de"/>
    <property type="match status" value="1"/>
</dbReference>
<dbReference type="EMBL" id="QZAA01000111">
    <property type="protein sequence ID" value="RQD76724.1"/>
    <property type="molecule type" value="Genomic_DNA"/>
</dbReference>
<dbReference type="SFLD" id="SFLDS00055">
    <property type="entry name" value="Pyruvoyl-Dependent_Histidine/A"/>
    <property type="match status" value="1"/>
</dbReference>
<keyword evidence="7" id="KW-0670">Pyruvate</keyword>
<comment type="caution">
    <text evidence="9">The sequence shown here is derived from an EMBL/GenBank/DDBJ whole genome shotgun (WGS) entry which is preliminary data.</text>
</comment>
<dbReference type="EC" id="4.1.1.19" evidence="3"/>
<organism evidence="9 10">
    <name type="scientific">Candidatus Syntrophonatronum acetioxidans</name>
    <dbReference type="NCBI Taxonomy" id="1795816"/>
    <lineage>
        <taxon>Bacteria</taxon>
        <taxon>Bacillati</taxon>
        <taxon>Bacillota</taxon>
        <taxon>Clostridia</taxon>
        <taxon>Eubacteriales</taxon>
        <taxon>Syntrophomonadaceae</taxon>
        <taxon>Candidatus Syntrophonatronum</taxon>
    </lineage>
</organism>